<dbReference type="AlphaFoldDB" id="A0A8J3TE58"/>
<dbReference type="RefSeq" id="WP_168117196.1">
    <property type="nucleotide sequence ID" value="NZ_BOON01000041.1"/>
</dbReference>
<organism evidence="1 2">
    <name type="scientific">Planosporangium mesophilum</name>
    <dbReference type="NCBI Taxonomy" id="689768"/>
    <lineage>
        <taxon>Bacteria</taxon>
        <taxon>Bacillati</taxon>
        <taxon>Actinomycetota</taxon>
        <taxon>Actinomycetes</taxon>
        <taxon>Micromonosporales</taxon>
        <taxon>Micromonosporaceae</taxon>
        <taxon>Planosporangium</taxon>
    </lineage>
</organism>
<evidence type="ECO:0000313" key="2">
    <source>
        <dbReference type="Proteomes" id="UP000599074"/>
    </source>
</evidence>
<dbReference type="Proteomes" id="UP000599074">
    <property type="component" value="Unassembled WGS sequence"/>
</dbReference>
<name>A0A8J3TE58_9ACTN</name>
<gene>
    <name evidence="1" type="ORF">Pme01_43900</name>
</gene>
<accession>A0A8J3TE58</accession>
<reference evidence="1" key="1">
    <citation type="submission" date="2021-01" db="EMBL/GenBank/DDBJ databases">
        <title>Whole genome shotgun sequence of Planosporangium mesophilum NBRC 109066.</title>
        <authorList>
            <person name="Komaki H."/>
            <person name="Tamura T."/>
        </authorList>
    </citation>
    <scope>NUCLEOTIDE SEQUENCE</scope>
    <source>
        <strain evidence="1">NBRC 109066</strain>
    </source>
</reference>
<protein>
    <submittedName>
        <fullName evidence="1">Uncharacterized protein</fullName>
    </submittedName>
</protein>
<evidence type="ECO:0000313" key="1">
    <source>
        <dbReference type="EMBL" id="GII24793.1"/>
    </source>
</evidence>
<sequence>MLNVVTASRTNVELALRSPLAVRLPEGEESVTEIRLFADDARELVARVREYLPAGTETNR</sequence>
<keyword evidence="2" id="KW-1185">Reference proteome</keyword>
<proteinExistence type="predicted"/>
<dbReference type="EMBL" id="BOON01000041">
    <property type="protein sequence ID" value="GII24793.1"/>
    <property type="molecule type" value="Genomic_DNA"/>
</dbReference>
<comment type="caution">
    <text evidence="1">The sequence shown here is derived from an EMBL/GenBank/DDBJ whole genome shotgun (WGS) entry which is preliminary data.</text>
</comment>